<evidence type="ECO:0000313" key="7">
    <source>
        <dbReference type="EMBL" id="KAG6386069.1"/>
    </source>
</evidence>
<reference evidence="7" key="1">
    <citation type="submission" date="2018-01" db="EMBL/GenBank/DDBJ databases">
        <authorList>
            <person name="Mao J.F."/>
        </authorList>
    </citation>
    <scope>NUCLEOTIDE SEQUENCE</scope>
    <source>
        <strain evidence="7">Huo1</strain>
        <tissue evidence="7">Leaf</tissue>
    </source>
</reference>
<reference evidence="7" key="2">
    <citation type="submission" date="2020-08" db="EMBL/GenBank/DDBJ databases">
        <title>Plant Genome Project.</title>
        <authorList>
            <person name="Zhang R.-G."/>
        </authorList>
    </citation>
    <scope>NUCLEOTIDE SEQUENCE</scope>
    <source>
        <strain evidence="7">Huo1</strain>
        <tissue evidence="7">Leaf</tissue>
    </source>
</reference>
<evidence type="ECO:0000256" key="4">
    <source>
        <dbReference type="ARBA" id="ARBA00023015"/>
    </source>
</evidence>
<dbReference type="AlphaFoldDB" id="A0A8X8YZR2"/>
<evidence type="ECO:0000313" key="8">
    <source>
        <dbReference type="Proteomes" id="UP000298416"/>
    </source>
</evidence>
<comment type="caution">
    <text evidence="7">The sequence shown here is derived from an EMBL/GenBank/DDBJ whole genome shotgun (WGS) entry which is preliminary data.</text>
</comment>
<evidence type="ECO:0000259" key="6">
    <source>
        <dbReference type="Pfam" id="PF23121"/>
    </source>
</evidence>
<name>A0A8X8YZR2_SALSN</name>
<dbReference type="CDD" id="cd15489">
    <property type="entry name" value="PHD_SF"/>
    <property type="match status" value="1"/>
</dbReference>
<keyword evidence="5" id="KW-0804">Transcription</keyword>
<dbReference type="InterPro" id="IPR056280">
    <property type="entry name" value="AIPP2-like_SPOC"/>
</dbReference>
<organism evidence="7">
    <name type="scientific">Salvia splendens</name>
    <name type="common">Scarlet sage</name>
    <dbReference type="NCBI Taxonomy" id="180675"/>
    <lineage>
        <taxon>Eukaryota</taxon>
        <taxon>Viridiplantae</taxon>
        <taxon>Streptophyta</taxon>
        <taxon>Embryophyta</taxon>
        <taxon>Tracheophyta</taxon>
        <taxon>Spermatophyta</taxon>
        <taxon>Magnoliopsida</taxon>
        <taxon>eudicotyledons</taxon>
        <taxon>Gunneridae</taxon>
        <taxon>Pentapetalae</taxon>
        <taxon>asterids</taxon>
        <taxon>lamiids</taxon>
        <taxon>Lamiales</taxon>
        <taxon>Lamiaceae</taxon>
        <taxon>Nepetoideae</taxon>
        <taxon>Mentheae</taxon>
        <taxon>Salviinae</taxon>
        <taxon>Salvia</taxon>
        <taxon>Salvia subgen. Calosphace</taxon>
        <taxon>core Calosphace</taxon>
    </lineage>
</organism>
<dbReference type="Proteomes" id="UP000298416">
    <property type="component" value="Unassembled WGS sequence"/>
</dbReference>
<gene>
    <name evidence="7" type="ORF">SASPL_154955</name>
</gene>
<evidence type="ECO:0000256" key="5">
    <source>
        <dbReference type="ARBA" id="ARBA00023163"/>
    </source>
</evidence>
<dbReference type="Gene3D" id="3.30.40.10">
    <property type="entry name" value="Zinc/RING finger domain, C3HC4 (zinc finger)"/>
    <property type="match status" value="1"/>
</dbReference>
<keyword evidence="3" id="KW-0862">Zinc</keyword>
<feature type="domain" description="AIPP2-like SPOC-like" evidence="6">
    <location>
        <begin position="401"/>
        <end position="456"/>
    </location>
</feature>
<dbReference type="InterPro" id="IPR049914">
    <property type="entry name" value="PHD1-3/5-6"/>
</dbReference>
<dbReference type="SUPFAM" id="SSF57903">
    <property type="entry name" value="FYVE/PHD zinc finger"/>
    <property type="match status" value="1"/>
</dbReference>
<evidence type="ECO:0000256" key="3">
    <source>
        <dbReference type="ARBA" id="ARBA00022833"/>
    </source>
</evidence>
<dbReference type="GO" id="GO:0008270">
    <property type="term" value="F:zinc ion binding"/>
    <property type="evidence" value="ECO:0007669"/>
    <property type="project" value="UniProtKB-KW"/>
</dbReference>
<feature type="domain" description="AIPP2-like SPOC-like" evidence="6">
    <location>
        <begin position="294"/>
        <end position="373"/>
    </location>
</feature>
<evidence type="ECO:0000256" key="1">
    <source>
        <dbReference type="ARBA" id="ARBA00022723"/>
    </source>
</evidence>
<dbReference type="Pfam" id="PF23121">
    <property type="entry name" value="SPOC_AIPP2"/>
    <property type="match status" value="2"/>
</dbReference>
<dbReference type="EMBL" id="PNBA02000022">
    <property type="protein sequence ID" value="KAG6386069.1"/>
    <property type="molecule type" value="Genomic_DNA"/>
</dbReference>
<dbReference type="InterPro" id="IPR011011">
    <property type="entry name" value="Znf_FYVE_PHD"/>
</dbReference>
<keyword evidence="4" id="KW-0805">Transcription regulation</keyword>
<dbReference type="GO" id="GO:0034244">
    <property type="term" value="P:negative regulation of transcription elongation by RNA polymerase II"/>
    <property type="evidence" value="ECO:0007669"/>
    <property type="project" value="InterPro"/>
</dbReference>
<dbReference type="PANTHER" id="PTHR33304:SF36">
    <property type="entry name" value="GB|AAF26970.1-RELATED"/>
    <property type="match status" value="1"/>
</dbReference>
<dbReference type="GO" id="GO:0140566">
    <property type="term" value="F:histone reader activity"/>
    <property type="evidence" value="ECO:0007669"/>
    <property type="project" value="InterPro"/>
</dbReference>
<keyword evidence="1" id="KW-0479">Metal-binding</keyword>
<keyword evidence="8" id="KW-1185">Reference proteome</keyword>
<proteinExistence type="predicted"/>
<accession>A0A8X8YZR2</accession>
<protein>
    <recommendedName>
        <fullName evidence="6">AIPP2-like SPOC-like domain-containing protein</fullName>
    </recommendedName>
</protein>
<evidence type="ECO:0000256" key="2">
    <source>
        <dbReference type="ARBA" id="ARBA00022771"/>
    </source>
</evidence>
<dbReference type="PANTHER" id="PTHR33304">
    <property type="match status" value="1"/>
</dbReference>
<keyword evidence="2" id="KW-0863">Zinc-finger</keyword>
<dbReference type="InterPro" id="IPR013083">
    <property type="entry name" value="Znf_RING/FYVE/PHD"/>
</dbReference>
<sequence>MECCDICGDIGVADALITCSICKRNTEHMYCMKFFLEEHVNDWHCEECLSGVHNQSVVHKSGELPAESRKLPNESRVGLGDWEKIVATGKTKYLTVEEAIKLPLGQKLPYNSFHKRTPRRNSVKYKFDPTIRPRFIDFSSLQNLTPGPFRQPKPRRPANVEIHRKPNLTGLGILASLGFRSPSSLRPSEDLKDTNLVKEQPSKVQLPVTTRAVKQSSLPSENTSPGAISVENLVYKEVKLMMEPVTLENENRQLGGDGHDNAIDRSTSGAENKNEIYLLDSEKDLRVPALEASWKGSFRILDDSAQKEINHLVRAYPPLQVYRKIFDISKKMPQVLHFELVPSKPILNNLFNDYIPDRSDIGLYFFPGAGERWARSRVVKIFDFQLLLSFLDTNLLITSLIDSSEEGNIFLADQIISTNYALRKQIADVEMLVFSSKLLHANCQSWQGKHFLWGVFRRLKPNATTCSEDRVLEPTVQPSDWVNQVHGSGEADIEIDMTDGVNHDQGPVHDGGEVDMEIDMIGGISLGKIDVPVSKKPTAALAWPESAPGLTVAPVAKIPSPIVKVESHDLIPPGFEEVYRMRIQSSSPPVAGIWNQDINKR</sequence>